<reference evidence="3" key="2">
    <citation type="submission" date="2023-06" db="EMBL/GenBank/DDBJ databases">
        <authorList>
            <person name="Swenson N.G."/>
            <person name="Wegrzyn J.L."/>
            <person name="Mcevoy S.L."/>
        </authorList>
    </citation>
    <scope>NUCLEOTIDE SEQUENCE</scope>
    <source>
        <strain evidence="3">NS2018</strain>
        <tissue evidence="3">Leaf</tissue>
    </source>
</reference>
<dbReference type="InterPro" id="IPR025724">
    <property type="entry name" value="GAG-pre-integrase_dom"/>
</dbReference>
<dbReference type="EMBL" id="JAUESC010000385">
    <property type="protein sequence ID" value="KAK0579932.1"/>
    <property type="molecule type" value="Genomic_DNA"/>
</dbReference>
<dbReference type="Pfam" id="PF25597">
    <property type="entry name" value="SH3_retrovirus"/>
    <property type="match status" value="1"/>
</dbReference>
<dbReference type="GO" id="GO:0003676">
    <property type="term" value="F:nucleic acid binding"/>
    <property type="evidence" value="ECO:0007669"/>
    <property type="project" value="InterPro"/>
</dbReference>
<accession>A0AA39RW36</accession>
<dbReference type="Gene3D" id="3.30.420.10">
    <property type="entry name" value="Ribonuclease H-like superfamily/Ribonuclease H"/>
    <property type="match status" value="1"/>
</dbReference>
<dbReference type="InterPro" id="IPR039537">
    <property type="entry name" value="Retrotran_Ty1/copia-like"/>
</dbReference>
<evidence type="ECO:0000313" key="4">
    <source>
        <dbReference type="Proteomes" id="UP001168877"/>
    </source>
</evidence>
<reference evidence="3" key="1">
    <citation type="journal article" date="2022" name="Plant J.">
        <title>Strategies of tolerance reflected in two North American maple genomes.</title>
        <authorList>
            <person name="McEvoy S.L."/>
            <person name="Sezen U.U."/>
            <person name="Trouern-Trend A."/>
            <person name="McMahon S.M."/>
            <person name="Schaberg P.G."/>
            <person name="Yang J."/>
            <person name="Wegrzyn J.L."/>
            <person name="Swenson N.G."/>
        </authorList>
    </citation>
    <scope>NUCLEOTIDE SEQUENCE</scope>
    <source>
        <strain evidence="3">NS2018</strain>
    </source>
</reference>
<evidence type="ECO:0000313" key="3">
    <source>
        <dbReference type="EMBL" id="KAK0579932.1"/>
    </source>
</evidence>
<dbReference type="Proteomes" id="UP001168877">
    <property type="component" value="Unassembled WGS sequence"/>
</dbReference>
<organism evidence="3 4">
    <name type="scientific">Acer saccharum</name>
    <name type="common">Sugar maple</name>
    <dbReference type="NCBI Taxonomy" id="4024"/>
    <lineage>
        <taxon>Eukaryota</taxon>
        <taxon>Viridiplantae</taxon>
        <taxon>Streptophyta</taxon>
        <taxon>Embryophyta</taxon>
        <taxon>Tracheophyta</taxon>
        <taxon>Spermatophyta</taxon>
        <taxon>Magnoliopsida</taxon>
        <taxon>eudicotyledons</taxon>
        <taxon>Gunneridae</taxon>
        <taxon>Pentapetalae</taxon>
        <taxon>rosids</taxon>
        <taxon>malvids</taxon>
        <taxon>Sapindales</taxon>
        <taxon>Sapindaceae</taxon>
        <taxon>Hippocastanoideae</taxon>
        <taxon>Acereae</taxon>
        <taxon>Acer</taxon>
    </lineage>
</organism>
<dbReference type="SUPFAM" id="SSF53098">
    <property type="entry name" value="Ribonuclease H-like"/>
    <property type="match status" value="1"/>
</dbReference>
<evidence type="ECO:0000259" key="2">
    <source>
        <dbReference type="PROSITE" id="PS50994"/>
    </source>
</evidence>
<dbReference type="InterPro" id="IPR057670">
    <property type="entry name" value="SH3_retrovirus"/>
</dbReference>
<comment type="caution">
    <text evidence="3">The sequence shown here is derived from an EMBL/GenBank/DDBJ whole genome shotgun (WGS) entry which is preliminary data.</text>
</comment>
<keyword evidence="1" id="KW-0645">Protease</keyword>
<dbReference type="PANTHER" id="PTHR42648">
    <property type="entry name" value="TRANSPOSASE, PUTATIVE-RELATED"/>
    <property type="match status" value="1"/>
</dbReference>
<protein>
    <recommendedName>
        <fullName evidence="2">Integrase catalytic domain-containing protein</fullName>
    </recommendedName>
</protein>
<dbReference type="GO" id="GO:0015074">
    <property type="term" value="P:DNA integration"/>
    <property type="evidence" value="ECO:0007669"/>
    <property type="project" value="InterPro"/>
</dbReference>
<dbReference type="PANTHER" id="PTHR42648:SF22">
    <property type="entry name" value="REVERSE TRANSCRIPTASE TY1_COPIA-TYPE DOMAIN-CONTAINING PROTEIN"/>
    <property type="match status" value="1"/>
</dbReference>
<keyword evidence="1" id="KW-0378">Hydrolase</keyword>
<dbReference type="AlphaFoldDB" id="A0AA39RW36"/>
<dbReference type="InterPro" id="IPR036397">
    <property type="entry name" value="RNaseH_sf"/>
</dbReference>
<dbReference type="Pfam" id="PF22936">
    <property type="entry name" value="Pol_BBD"/>
    <property type="match status" value="1"/>
</dbReference>
<dbReference type="GO" id="GO:0006508">
    <property type="term" value="P:proteolysis"/>
    <property type="evidence" value="ECO:0007669"/>
    <property type="project" value="UniProtKB-KW"/>
</dbReference>
<dbReference type="PROSITE" id="PS50994">
    <property type="entry name" value="INTEGRASE"/>
    <property type="match status" value="1"/>
</dbReference>
<proteinExistence type="predicted"/>
<dbReference type="InterPro" id="IPR001584">
    <property type="entry name" value="Integrase_cat-core"/>
</dbReference>
<gene>
    <name evidence="3" type="ORF">LWI29_033626</name>
</gene>
<evidence type="ECO:0000256" key="1">
    <source>
        <dbReference type="ARBA" id="ARBA00022670"/>
    </source>
</evidence>
<keyword evidence="4" id="KW-1185">Reference proteome</keyword>
<feature type="domain" description="Integrase catalytic" evidence="2">
    <location>
        <begin position="200"/>
        <end position="366"/>
    </location>
</feature>
<dbReference type="GO" id="GO:0008233">
    <property type="term" value="F:peptidase activity"/>
    <property type="evidence" value="ECO:0007669"/>
    <property type="project" value="UniProtKB-KW"/>
</dbReference>
<dbReference type="InterPro" id="IPR012337">
    <property type="entry name" value="RNaseH-like_sf"/>
</dbReference>
<dbReference type="Pfam" id="PF13976">
    <property type="entry name" value="gag_pre-integrs"/>
    <property type="match status" value="1"/>
</dbReference>
<dbReference type="InterPro" id="IPR054722">
    <property type="entry name" value="PolX-like_BBD"/>
</dbReference>
<sequence length="445" mass="50374">MKRHSPWIVDSGASDHMTGNATLFNTYSPSSGNLMVRIADGSLSKVAGIGSVTITNDLTLKSVLLVPNLTCNLLSISKLTKDLNCVTNFFSNRCEFQDLESGRIIGKAKECAGLYLLNGPNNPKQQVQAASSVSSPIPLALSNNNSAIMLWHYRLGHPNFQYLKKLFPKLFDNIKPQILQCEVCQLSKHVRSNYPIQGYKTSHPFAVIHSDIWGPSRVNNISGARWFISFIDDHTRITWIYLMKEKSEAGIIFKNFNSMIQTQFQTKIKVFRTDNAKDYFNSLLGKYLIDQGIINQSSCVDTPQQNGVAERKNRHLLEVARSIMFTTNVPKHFWGEAVLTATYLINRMPSRVLKFQTPCQAILCSYPDTQIILSLPLKVFGCTAFVHIHQHHRSKLDPKAIKCLFLGYSPTKKGYKCYSPITRKFYVSMDVTFFENQSYYPKTSI</sequence>
<name>A0AA39RW36_ACESA</name>